<dbReference type="GO" id="GO:0043137">
    <property type="term" value="P:DNA replication, removal of RNA primer"/>
    <property type="evidence" value="ECO:0007669"/>
    <property type="project" value="TreeGrafter"/>
</dbReference>
<dbReference type="Proteomes" id="UP000678499">
    <property type="component" value="Unassembled WGS sequence"/>
</dbReference>
<dbReference type="EC" id="3.1.26.4" evidence="3"/>
<comment type="catalytic activity">
    <reaction evidence="1">
        <text>Endonucleolytic cleavage to 5'-phosphomonoester.</text>
        <dbReference type="EC" id="3.1.26.4"/>
    </reaction>
</comment>
<dbReference type="Pfam" id="PF00075">
    <property type="entry name" value="RNase_H"/>
    <property type="match status" value="1"/>
</dbReference>
<feature type="non-terminal residue" evidence="9">
    <location>
        <position position="1"/>
    </location>
</feature>
<evidence type="ECO:0000256" key="3">
    <source>
        <dbReference type="ARBA" id="ARBA00012180"/>
    </source>
</evidence>
<dbReference type="InterPro" id="IPR002156">
    <property type="entry name" value="RNaseH_domain"/>
</dbReference>
<evidence type="ECO:0000256" key="5">
    <source>
        <dbReference type="ARBA" id="ARBA00022723"/>
    </source>
</evidence>
<dbReference type="PANTHER" id="PTHR10642">
    <property type="entry name" value="RIBONUCLEASE H1"/>
    <property type="match status" value="1"/>
</dbReference>
<dbReference type="EMBL" id="OA885403">
    <property type="protein sequence ID" value="CAD7282004.1"/>
    <property type="molecule type" value="Genomic_DNA"/>
</dbReference>
<keyword evidence="7" id="KW-0378">Hydrolase</keyword>
<keyword evidence="10" id="KW-1185">Reference proteome</keyword>
<evidence type="ECO:0000256" key="1">
    <source>
        <dbReference type="ARBA" id="ARBA00000077"/>
    </source>
</evidence>
<dbReference type="GO" id="GO:0004523">
    <property type="term" value="F:RNA-DNA hybrid ribonuclease activity"/>
    <property type="evidence" value="ECO:0007669"/>
    <property type="project" value="UniProtKB-EC"/>
</dbReference>
<evidence type="ECO:0000256" key="4">
    <source>
        <dbReference type="ARBA" id="ARBA00022722"/>
    </source>
</evidence>
<dbReference type="InterPro" id="IPR012337">
    <property type="entry name" value="RNaseH-like_sf"/>
</dbReference>
<dbReference type="Gene3D" id="3.30.420.10">
    <property type="entry name" value="Ribonuclease H-like superfamily/Ribonuclease H"/>
    <property type="match status" value="1"/>
</dbReference>
<dbReference type="PROSITE" id="PS50879">
    <property type="entry name" value="RNASE_H_1"/>
    <property type="match status" value="1"/>
</dbReference>
<dbReference type="SUPFAM" id="SSF53098">
    <property type="entry name" value="Ribonuclease H-like"/>
    <property type="match status" value="1"/>
</dbReference>
<dbReference type="InterPro" id="IPR036397">
    <property type="entry name" value="RNaseH_sf"/>
</dbReference>
<evidence type="ECO:0000313" key="10">
    <source>
        <dbReference type="Proteomes" id="UP000678499"/>
    </source>
</evidence>
<keyword evidence="4" id="KW-0540">Nuclease</keyword>
<dbReference type="CDD" id="cd09280">
    <property type="entry name" value="RNase_HI_eukaryote_like"/>
    <property type="match status" value="1"/>
</dbReference>
<proteinExistence type="inferred from homology"/>
<dbReference type="GO" id="GO:0046872">
    <property type="term" value="F:metal ion binding"/>
    <property type="evidence" value="ECO:0007669"/>
    <property type="project" value="UniProtKB-KW"/>
</dbReference>
<comment type="similarity">
    <text evidence="2">Belongs to the RNase H family.</text>
</comment>
<feature type="domain" description="RNase H type-1" evidence="8">
    <location>
        <begin position="10"/>
        <end position="153"/>
    </location>
</feature>
<dbReference type="InterPro" id="IPR050092">
    <property type="entry name" value="RNase_H"/>
</dbReference>
<evidence type="ECO:0000256" key="2">
    <source>
        <dbReference type="ARBA" id="ARBA00005300"/>
    </source>
</evidence>
<gene>
    <name evidence="9" type="ORF">NMOB1V02_LOCUS9636</name>
</gene>
<evidence type="ECO:0000313" key="9">
    <source>
        <dbReference type="EMBL" id="CAD7282004.1"/>
    </source>
</evidence>
<dbReference type="EMBL" id="CAJPEX010003366">
    <property type="protein sequence ID" value="CAG0922156.1"/>
    <property type="molecule type" value="Genomic_DNA"/>
</dbReference>
<dbReference type="PANTHER" id="PTHR10642:SF26">
    <property type="entry name" value="RIBONUCLEASE H1"/>
    <property type="match status" value="1"/>
</dbReference>
<keyword evidence="5" id="KW-0479">Metal-binding</keyword>
<name>A0A7R9GI80_9CRUS</name>
<evidence type="ECO:0000256" key="7">
    <source>
        <dbReference type="ARBA" id="ARBA00022801"/>
    </source>
</evidence>
<protein>
    <recommendedName>
        <fullName evidence="3">ribonuclease H</fullName>
        <ecNumber evidence="3">3.1.26.4</ecNumber>
    </recommendedName>
</protein>
<dbReference type="OrthoDB" id="6340616at2759"/>
<sequence>AKVSDFTFTLDGFAICYTDGSCITHLQISGVGVWFGKDHVANISEPLPVPGTSNRAELTAVLYAIHVAKEAGLSKLEVRTDSTYTKNCVTVWLPNWKGNNWQTTANKDVLNQKEIRAIDEAFNYVEVKFKWIQAHSGEEGNEAADRLARLGENASSKCLGLAECRNFSIPEEAENYMNVLARALGVSDVGSGSDFGGYFRSSLSFENAILLTSGEEFHERFGILSPNDGEMISQE</sequence>
<evidence type="ECO:0000259" key="8">
    <source>
        <dbReference type="PROSITE" id="PS50879"/>
    </source>
</evidence>
<dbReference type="GO" id="GO:0003676">
    <property type="term" value="F:nucleic acid binding"/>
    <property type="evidence" value="ECO:0007669"/>
    <property type="project" value="InterPro"/>
</dbReference>
<reference evidence="9" key="1">
    <citation type="submission" date="2020-11" db="EMBL/GenBank/DDBJ databases">
        <authorList>
            <person name="Tran Van P."/>
        </authorList>
    </citation>
    <scope>NUCLEOTIDE SEQUENCE</scope>
</reference>
<evidence type="ECO:0000256" key="6">
    <source>
        <dbReference type="ARBA" id="ARBA00022759"/>
    </source>
</evidence>
<accession>A0A7R9GI80</accession>
<organism evidence="9">
    <name type="scientific">Notodromas monacha</name>
    <dbReference type="NCBI Taxonomy" id="399045"/>
    <lineage>
        <taxon>Eukaryota</taxon>
        <taxon>Metazoa</taxon>
        <taxon>Ecdysozoa</taxon>
        <taxon>Arthropoda</taxon>
        <taxon>Crustacea</taxon>
        <taxon>Oligostraca</taxon>
        <taxon>Ostracoda</taxon>
        <taxon>Podocopa</taxon>
        <taxon>Podocopida</taxon>
        <taxon>Cypridocopina</taxon>
        <taxon>Cypridoidea</taxon>
        <taxon>Cyprididae</taxon>
        <taxon>Notodromas</taxon>
    </lineage>
</organism>
<dbReference type="AlphaFoldDB" id="A0A7R9GI80"/>
<keyword evidence="6" id="KW-0255">Endonuclease</keyword>